<dbReference type="PANTHER" id="PTHR30032:SF8">
    <property type="entry name" value="GERMINATION-SPECIFIC N-ACETYLMURAMOYL-L-ALANINE AMIDASE"/>
    <property type="match status" value="1"/>
</dbReference>
<dbReference type="InterPro" id="IPR007253">
    <property type="entry name" value="Cell_wall-bd_2"/>
</dbReference>
<feature type="chain" id="PRO_5046997247" evidence="1">
    <location>
        <begin position="25"/>
        <end position="743"/>
    </location>
</feature>
<protein>
    <submittedName>
        <fullName evidence="3">N-acetylmuramoyl-L-alanine amidase</fullName>
        <ecNumber evidence="3">3.5.1.28</ecNumber>
    </submittedName>
</protein>
<reference evidence="3 4" key="1">
    <citation type="submission" date="2022-04" db="EMBL/GenBank/DDBJ databases">
        <title>Halobacillus sp. isolated from saltern.</title>
        <authorList>
            <person name="Won M."/>
            <person name="Lee C.-M."/>
            <person name="Woen H.-Y."/>
            <person name="Kwon S.-W."/>
        </authorList>
    </citation>
    <scope>NUCLEOTIDE SEQUENCE [LARGE SCALE GENOMIC DNA]</scope>
    <source>
        <strain evidence="3 4">SSBR10-3</strain>
    </source>
</reference>
<dbReference type="PANTHER" id="PTHR30032">
    <property type="entry name" value="N-ACETYLMURAMOYL-L-ALANINE AMIDASE-RELATED"/>
    <property type="match status" value="1"/>
</dbReference>
<dbReference type="SMART" id="SM00646">
    <property type="entry name" value="Ami_3"/>
    <property type="match status" value="1"/>
</dbReference>
<evidence type="ECO:0000313" key="3">
    <source>
        <dbReference type="EMBL" id="UOQ45697.1"/>
    </source>
</evidence>
<feature type="signal peptide" evidence="1">
    <location>
        <begin position="1"/>
        <end position="24"/>
    </location>
</feature>
<accession>A0ABY4EML3</accession>
<dbReference type="InterPro" id="IPR002508">
    <property type="entry name" value="MurNAc-LAA_cat"/>
</dbReference>
<dbReference type="Gene3D" id="3.40.630.40">
    <property type="entry name" value="Zn-dependent exopeptidases"/>
    <property type="match status" value="1"/>
</dbReference>
<dbReference type="Pfam" id="PF04122">
    <property type="entry name" value="CW_binding_2"/>
    <property type="match status" value="3"/>
</dbReference>
<evidence type="ECO:0000313" key="4">
    <source>
        <dbReference type="Proteomes" id="UP000831787"/>
    </source>
</evidence>
<dbReference type="Gene3D" id="3.40.50.12090">
    <property type="match status" value="2"/>
</dbReference>
<dbReference type="SUPFAM" id="SSF53187">
    <property type="entry name" value="Zn-dependent exopeptidases"/>
    <property type="match status" value="1"/>
</dbReference>
<evidence type="ECO:0000259" key="2">
    <source>
        <dbReference type="SMART" id="SM00646"/>
    </source>
</evidence>
<keyword evidence="1" id="KW-0732">Signal</keyword>
<organism evidence="3 4">
    <name type="scientific">Halobacillus salinarum</name>
    <dbReference type="NCBI Taxonomy" id="2932257"/>
    <lineage>
        <taxon>Bacteria</taxon>
        <taxon>Bacillati</taxon>
        <taxon>Bacillota</taxon>
        <taxon>Bacilli</taxon>
        <taxon>Bacillales</taxon>
        <taxon>Bacillaceae</taxon>
        <taxon>Halobacillus</taxon>
    </lineage>
</organism>
<feature type="domain" description="MurNAc-LAA" evidence="2">
    <location>
        <begin position="100"/>
        <end position="235"/>
    </location>
</feature>
<gene>
    <name evidence="3" type="ORF">MUN89_07135</name>
</gene>
<dbReference type="CDD" id="cd02696">
    <property type="entry name" value="MurNAc-LAA"/>
    <property type="match status" value="1"/>
</dbReference>
<dbReference type="EC" id="3.5.1.28" evidence="3"/>
<dbReference type="Proteomes" id="UP000831787">
    <property type="component" value="Chromosome"/>
</dbReference>
<dbReference type="InterPro" id="IPR051922">
    <property type="entry name" value="Bact_Sporulation_Assoc"/>
</dbReference>
<keyword evidence="3" id="KW-0378">Hydrolase</keyword>
<proteinExistence type="predicted"/>
<evidence type="ECO:0000256" key="1">
    <source>
        <dbReference type="SAM" id="SignalP"/>
    </source>
</evidence>
<dbReference type="GO" id="GO:0008745">
    <property type="term" value="F:N-acetylmuramoyl-L-alanine amidase activity"/>
    <property type="evidence" value="ECO:0007669"/>
    <property type="project" value="UniProtKB-EC"/>
</dbReference>
<keyword evidence="4" id="KW-1185">Reference proteome</keyword>
<dbReference type="RefSeq" id="WP_244712522.1">
    <property type="nucleotide sequence ID" value="NZ_CP095073.1"/>
</dbReference>
<name>A0ABY4EML3_9BACI</name>
<sequence length="743" mass="82639">MKKSLLMVLFTAFMLLTLQTPVDAAESGKVVILDPGHGGRYSGTAGYSGSSTGYVEKVANLEAALKVRDVLESKGYTVHMTRYIDKDFGSPLHTDLRNRVDLANDWAKGNNDNSIFISIHHNAAPYGPGVRGYETYFFNIDNGVDPDYPPDPMQKEYSPESKRLAYDIHNQVLSDVPISEGPQGITGNDLFVTRNAQMPSVLMELGYMSNPQEEKLIKTDSYQRQVAKAIGEAVDKFFNVYEVYDYKDNRLKIFEHKDDALNYAKSKENVYVFDKANQKRIFNNIDKRYGVYHTSVSEISKLFYSKQEALNYAEDWKHTRVVDNDTGEILWSNYLSKDFVVEHPANGILSRNYQAQSAIDYAKKWKHTAVIDTATDQVLWTNYLDKKYTVKHPAKGVLKEFYHKGPAVDYAKTWGSTTVVRDGSVVWENPDKDDSYKFKTEEVSSHARETTAVEVSKALYPNGFPGNHSNKTVILSTSRNHADALSAAPLAAQLGNAPILLSRVDSIRSEVMNEINRLHTKRVIILGGPNAISPGIEQKLKAKGYDVDRIAGKTRIETNQKINDHLNGVKGAFVASGRSFPDALGAAPIAAMKDWAIVLTDDKMDDKSMNYAKFKNIAIVGGDGVVSSQVEEKLIAQNGKDRVVRLAGKQRYETQKQVLNYFKDDLSSSYVLAATGEKFPDALTASSLAVKHHAPLVLIGKDVDPATRDFLESYGNSNVVKDLQVVGGVLSDSSVEKVSNYLK</sequence>
<dbReference type="Pfam" id="PF01520">
    <property type="entry name" value="Amidase_3"/>
    <property type="match status" value="1"/>
</dbReference>
<dbReference type="EMBL" id="CP095073">
    <property type="protein sequence ID" value="UOQ45697.1"/>
    <property type="molecule type" value="Genomic_DNA"/>
</dbReference>